<dbReference type="OrthoDB" id="9812586at2"/>
<sequence length="204" mass="23224">MTKKSSAKKEKEEVVKETEELGQSTKSEKEKVDAKSNGQTNETEDQVQEEVDEKDEKIEKLQQQISDLNDKHIRLIAEYDNYRKRTLKEKIDLSRQAGEKIFVDILSVVDDFERAIQHLGSASDLDAVKDGIDLIYNKFTGYLSRQGVKVIETENQGFDADLHEAVTKIPAPSEEMKGKIVDCVQKGYMLDDKVIRYPKVVVGE</sequence>
<keyword evidence="2 3" id="KW-0143">Chaperone</keyword>
<dbReference type="Gene3D" id="3.90.20.20">
    <property type="match status" value="1"/>
</dbReference>
<dbReference type="GO" id="GO:0005737">
    <property type="term" value="C:cytoplasm"/>
    <property type="evidence" value="ECO:0007669"/>
    <property type="project" value="UniProtKB-SubCell"/>
</dbReference>
<dbReference type="AlphaFoldDB" id="A0A4R2GMJ6"/>
<keyword evidence="7" id="KW-1185">Reference proteome</keyword>
<dbReference type="GO" id="GO:0042803">
    <property type="term" value="F:protein homodimerization activity"/>
    <property type="evidence" value="ECO:0007669"/>
    <property type="project" value="InterPro"/>
</dbReference>
<comment type="caution">
    <text evidence="6">The sequence shown here is derived from an EMBL/GenBank/DDBJ whole genome shotgun (WGS) entry which is preliminary data.</text>
</comment>
<evidence type="ECO:0000256" key="1">
    <source>
        <dbReference type="ARBA" id="ARBA00009054"/>
    </source>
</evidence>
<dbReference type="PANTHER" id="PTHR21237:SF23">
    <property type="entry name" value="GRPE PROTEIN HOMOLOG, MITOCHONDRIAL"/>
    <property type="match status" value="1"/>
</dbReference>
<gene>
    <name evidence="3" type="primary">grpE</name>
    <name evidence="6" type="ORF">EV194_10173</name>
</gene>
<evidence type="ECO:0000256" key="2">
    <source>
        <dbReference type="ARBA" id="ARBA00023186"/>
    </source>
</evidence>
<dbReference type="SUPFAM" id="SSF51064">
    <property type="entry name" value="Head domain of nucleotide exchange factor GrpE"/>
    <property type="match status" value="1"/>
</dbReference>
<dbReference type="CDD" id="cd00446">
    <property type="entry name" value="GrpE"/>
    <property type="match status" value="1"/>
</dbReference>
<keyword evidence="3" id="KW-0963">Cytoplasm</keyword>
<feature type="compositionally biased region" description="Acidic residues" evidence="5">
    <location>
        <begin position="42"/>
        <end position="53"/>
    </location>
</feature>
<dbReference type="InterPro" id="IPR013805">
    <property type="entry name" value="GrpE_CC"/>
</dbReference>
<dbReference type="InterPro" id="IPR009012">
    <property type="entry name" value="GrpE_head"/>
</dbReference>
<feature type="region of interest" description="Disordered" evidence="5">
    <location>
        <begin position="1"/>
        <end position="58"/>
    </location>
</feature>
<dbReference type="InterPro" id="IPR000740">
    <property type="entry name" value="GrpE"/>
</dbReference>
<evidence type="ECO:0000313" key="7">
    <source>
        <dbReference type="Proteomes" id="UP000295221"/>
    </source>
</evidence>
<evidence type="ECO:0000256" key="5">
    <source>
        <dbReference type="SAM" id="MobiDB-lite"/>
    </source>
</evidence>
<comment type="subunit">
    <text evidence="3">Homodimer.</text>
</comment>
<evidence type="ECO:0000313" key="6">
    <source>
        <dbReference type="EMBL" id="TCO10443.1"/>
    </source>
</evidence>
<proteinExistence type="inferred from homology"/>
<dbReference type="GO" id="GO:0051082">
    <property type="term" value="F:unfolded protein binding"/>
    <property type="evidence" value="ECO:0007669"/>
    <property type="project" value="TreeGrafter"/>
</dbReference>
<dbReference type="PANTHER" id="PTHR21237">
    <property type="entry name" value="GRPE PROTEIN"/>
    <property type="match status" value="1"/>
</dbReference>
<evidence type="ECO:0000256" key="3">
    <source>
        <dbReference type="HAMAP-Rule" id="MF_01151"/>
    </source>
</evidence>
<dbReference type="HAMAP" id="MF_01151">
    <property type="entry name" value="GrpE"/>
    <property type="match status" value="1"/>
</dbReference>
<dbReference type="EMBL" id="SLWK01000001">
    <property type="protein sequence ID" value="TCO10443.1"/>
    <property type="molecule type" value="Genomic_DNA"/>
</dbReference>
<comment type="subcellular location">
    <subcellularLocation>
        <location evidence="3">Cytoplasm</location>
    </subcellularLocation>
</comment>
<comment type="similarity">
    <text evidence="1 3 4">Belongs to the GrpE family.</text>
</comment>
<keyword evidence="3" id="KW-0346">Stress response</keyword>
<comment type="function">
    <text evidence="3">Participates actively in the response to hyperosmotic and heat shock by preventing the aggregation of stress-denatured proteins, in association with DnaK and GrpE. It is the nucleotide exchange factor for DnaK and may function as a thermosensor. Unfolded proteins bind initially to DnaJ; upon interaction with the DnaJ-bound protein, DnaK hydrolyzes its bound ATP, resulting in the formation of a stable complex. GrpE releases ADP from DnaK; ATP binding to DnaK triggers the release of the substrate protein, thus completing the reaction cycle. Several rounds of ATP-dependent interactions between DnaJ, DnaK and GrpE are required for fully efficient folding.</text>
</comment>
<organism evidence="6 7">
    <name type="scientific">Natronoflexus pectinivorans</name>
    <dbReference type="NCBI Taxonomy" id="682526"/>
    <lineage>
        <taxon>Bacteria</taxon>
        <taxon>Pseudomonadati</taxon>
        <taxon>Bacteroidota</taxon>
        <taxon>Bacteroidia</taxon>
        <taxon>Marinilabiliales</taxon>
        <taxon>Marinilabiliaceae</taxon>
        <taxon>Natronoflexus</taxon>
    </lineage>
</organism>
<dbReference type="SUPFAM" id="SSF58014">
    <property type="entry name" value="Coiled-coil domain of nucleotide exchange factor GrpE"/>
    <property type="match status" value="1"/>
</dbReference>
<protein>
    <recommendedName>
        <fullName evidence="3">Protein GrpE</fullName>
    </recommendedName>
    <alternativeName>
        <fullName evidence="3">HSP-70 cofactor</fullName>
    </alternativeName>
</protein>
<dbReference type="Proteomes" id="UP000295221">
    <property type="component" value="Unassembled WGS sequence"/>
</dbReference>
<dbReference type="GO" id="GO:0051087">
    <property type="term" value="F:protein-folding chaperone binding"/>
    <property type="evidence" value="ECO:0007669"/>
    <property type="project" value="InterPro"/>
</dbReference>
<name>A0A4R2GMJ6_9BACT</name>
<feature type="compositionally biased region" description="Basic and acidic residues" evidence="5">
    <location>
        <begin position="7"/>
        <end position="19"/>
    </location>
</feature>
<dbReference type="RefSeq" id="WP_132430950.1">
    <property type="nucleotide sequence ID" value="NZ_SLWK01000001.1"/>
</dbReference>
<dbReference type="PRINTS" id="PR00773">
    <property type="entry name" value="GRPEPROTEIN"/>
</dbReference>
<evidence type="ECO:0000256" key="4">
    <source>
        <dbReference type="RuleBase" id="RU004478"/>
    </source>
</evidence>
<dbReference type="GO" id="GO:0006457">
    <property type="term" value="P:protein folding"/>
    <property type="evidence" value="ECO:0007669"/>
    <property type="project" value="InterPro"/>
</dbReference>
<dbReference type="Gene3D" id="2.30.22.10">
    <property type="entry name" value="Head domain of nucleotide exchange factor GrpE"/>
    <property type="match status" value="1"/>
</dbReference>
<dbReference type="GO" id="GO:0000774">
    <property type="term" value="F:adenyl-nucleotide exchange factor activity"/>
    <property type="evidence" value="ECO:0007669"/>
    <property type="project" value="InterPro"/>
</dbReference>
<dbReference type="Pfam" id="PF01025">
    <property type="entry name" value="GrpE"/>
    <property type="match status" value="1"/>
</dbReference>
<reference evidence="6 7" key="1">
    <citation type="submission" date="2019-03" db="EMBL/GenBank/DDBJ databases">
        <title>Genomic Encyclopedia of Type Strains, Phase IV (KMG-IV): sequencing the most valuable type-strain genomes for metagenomic binning, comparative biology and taxonomic classification.</title>
        <authorList>
            <person name="Goeker M."/>
        </authorList>
    </citation>
    <scope>NUCLEOTIDE SEQUENCE [LARGE SCALE GENOMIC DNA]</scope>
    <source>
        <strain evidence="6 7">DSM 24179</strain>
    </source>
</reference>
<accession>A0A4R2GMJ6</accession>